<dbReference type="SUPFAM" id="SSF53474">
    <property type="entry name" value="alpha/beta-Hydrolases"/>
    <property type="match status" value="1"/>
</dbReference>
<dbReference type="Pfam" id="PF00160">
    <property type="entry name" value="Pro_isomerase"/>
    <property type="match status" value="1"/>
</dbReference>
<evidence type="ECO:0000256" key="4">
    <source>
        <dbReference type="ARBA" id="ARBA00022729"/>
    </source>
</evidence>
<evidence type="ECO:0000256" key="3">
    <source>
        <dbReference type="ARBA" id="ARBA00022651"/>
    </source>
</evidence>
<feature type="region of interest" description="Disordered" evidence="8">
    <location>
        <begin position="529"/>
        <end position="553"/>
    </location>
</feature>
<protein>
    <submittedName>
        <fullName evidence="10">Peptidyl-prolyl cis-trans isomerase A</fullName>
    </submittedName>
</protein>
<dbReference type="PANTHER" id="PTHR38050:SF2">
    <property type="entry name" value="FERULOYL ESTERASE C-RELATED"/>
    <property type="match status" value="1"/>
</dbReference>
<dbReference type="InterPro" id="IPR002130">
    <property type="entry name" value="Cyclophilin-type_PPIase_dom"/>
</dbReference>
<feature type="compositionally biased region" description="Acidic residues" evidence="8">
    <location>
        <begin position="679"/>
        <end position="689"/>
    </location>
</feature>
<evidence type="ECO:0000256" key="6">
    <source>
        <dbReference type="ARBA" id="ARBA00023277"/>
    </source>
</evidence>
<feature type="domain" description="PPIase cyclophilin-type" evidence="9">
    <location>
        <begin position="276"/>
        <end position="435"/>
    </location>
</feature>
<dbReference type="Gene3D" id="3.40.50.1820">
    <property type="entry name" value="alpha/beta hydrolase"/>
    <property type="match status" value="1"/>
</dbReference>
<keyword evidence="4" id="KW-0732">Signal</keyword>
<evidence type="ECO:0000256" key="8">
    <source>
        <dbReference type="SAM" id="MobiDB-lite"/>
    </source>
</evidence>
<feature type="region of interest" description="Disordered" evidence="8">
    <location>
        <begin position="803"/>
        <end position="825"/>
    </location>
</feature>
<feature type="compositionally biased region" description="Polar residues" evidence="8">
    <location>
        <begin position="810"/>
        <end position="819"/>
    </location>
</feature>
<dbReference type="PROSITE" id="PS50072">
    <property type="entry name" value="CSA_PPIASE_2"/>
    <property type="match status" value="1"/>
</dbReference>
<feature type="region of interest" description="Disordered" evidence="8">
    <location>
        <begin position="616"/>
        <end position="703"/>
    </location>
</feature>
<dbReference type="SUPFAM" id="SSF50891">
    <property type="entry name" value="Cyclophilin-like"/>
    <property type="match status" value="1"/>
</dbReference>
<dbReference type="InterPro" id="IPR029000">
    <property type="entry name" value="Cyclophilin-like_dom_sf"/>
</dbReference>
<feature type="compositionally biased region" description="Basic and acidic residues" evidence="8">
    <location>
        <begin position="731"/>
        <end position="740"/>
    </location>
</feature>
<keyword evidence="11" id="KW-1185">Reference proteome</keyword>
<keyword evidence="3" id="KW-0858">Xylan degradation</keyword>
<evidence type="ECO:0000256" key="7">
    <source>
        <dbReference type="ARBA" id="ARBA00023326"/>
    </source>
</evidence>
<dbReference type="GO" id="GO:0030600">
    <property type="term" value="F:feruloyl esterase activity"/>
    <property type="evidence" value="ECO:0007669"/>
    <property type="project" value="InterPro"/>
</dbReference>
<feature type="compositionally biased region" description="Basic and acidic residues" evidence="8">
    <location>
        <begin position="756"/>
        <end position="765"/>
    </location>
</feature>
<dbReference type="InterPro" id="IPR016192">
    <property type="entry name" value="APOBEC/CMP_deaminase_Zn-bd"/>
</dbReference>
<keyword evidence="6" id="KW-0119">Carbohydrate metabolism</keyword>
<evidence type="ECO:0000256" key="2">
    <source>
        <dbReference type="ARBA" id="ARBA00022525"/>
    </source>
</evidence>
<evidence type="ECO:0000313" key="11">
    <source>
        <dbReference type="Proteomes" id="UP000186817"/>
    </source>
</evidence>
<evidence type="ECO:0000313" key="10">
    <source>
        <dbReference type="EMBL" id="OLP79213.1"/>
    </source>
</evidence>
<organism evidence="10 11">
    <name type="scientific">Symbiodinium microadriaticum</name>
    <name type="common">Dinoflagellate</name>
    <name type="synonym">Zooxanthella microadriatica</name>
    <dbReference type="NCBI Taxonomy" id="2951"/>
    <lineage>
        <taxon>Eukaryota</taxon>
        <taxon>Sar</taxon>
        <taxon>Alveolata</taxon>
        <taxon>Dinophyceae</taxon>
        <taxon>Suessiales</taxon>
        <taxon>Symbiodiniaceae</taxon>
        <taxon>Symbiodinium</taxon>
    </lineage>
</organism>
<dbReference type="GO" id="GO:0008270">
    <property type="term" value="F:zinc ion binding"/>
    <property type="evidence" value="ECO:0007669"/>
    <property type="project" value="InterPro"/>
</dbReference>
<feature type="region of interest" description="Disordered" evidence="8">
    <location>
        <begin position="932"/>
        <end position="978"/>
    </location>
</feature>
<feature type="region of interest" description="Disordered" evidence="8">
    <location>
        <begin position="721"/>
        <end position="779"/>
    </location>
</feature>
<keyword evidence="2" id="KW-0964">Secreted</keyword>
<feature type="compositionally biased region" description="Polar residues" evidence="8">
    <location>
        <begin position="625"/>
        <end position="642"/>
    </location>
</feature>
<dbReference type="GO" id="GO:0003755">
    <property type="term" value="F:peptidyl-prolyl cis-trans isomerase activity"/>
    <property type="evidence" value="ECO:0007669"/>
    <property type="project" value="InterPro"/>
</dbReference>
<dbReference type="GO" id="GO:0045493">
    <property type="term" value="P:xylan catabolic process"/>
    <property type="evidence" value="ECO:0007669"/>
    <property type="project" value="UniProtKB-KW"/>
</dbReference>
<keyword evidence="7" id="KW-0624">Polysaccharide degradation</keyword>
<comment type="subcellular location">
    <subcellularLocation>
        <location evidence="1">Secreted</location>
    </subcellularLocation>
</comment>
<dbReference type="Proteomes" id="UP000186817">
    <property type="component" value="Unassembled WGS sequence"/>
</dbReference>
<dbReference type="OrthoDB" id="408413at2759"/>
<accession>A0A1Q9C8E4</accession>
<dbReference type="PROSITE" id="PS00903">
    <property type="entry name" value="CYT_DCMP_DEAMINASES_1"/>
    <property type="match status" value="1"/>
</dbReference>
<reference evidence="10 11" key="1">
    <citation type="submission" date="2016-02" db="EMBL/GenBank/DDBJ databases">
        <title>Genome analysis of coral dinoflagellate symbionts highlights evolutionary adaptations to a symbiotic lifestyle.</title>
        <authorList>
            <person name="Aranda M."/>
            <person name="Li Y."/>
            <person name="Liew Y.J."/>
            <person name="Baumgarten S."/>
            <person name="Simakov O."/>
            <person name="Wilson M."/>
            <person name="Piel J."/>
            <person name="Ashoor H."/>
            <person name="Bougouffa S."/>
            <person name="Bajic V.B."/>
            <person name="Ryu T."/>
            <person name="Ravasi T."/>
            <person name="Bayer T."/>
            <person name="Micklem G."/>
            <person name="Kim H."/>
            <person name="Bhak J."/>
            <person name="Lajeunesse T.C."/>
            <person name="Voolstra C.R."/>
        </authorList>
    </citation>
    <scope>NUCLEOTIDE SEQUENCE [LARGE SCALE GENOMIC DNA]</scope>
    <source>
        <strain evidence="10 11">CCMP2467</strain>
    </source>
</reference>
<dbReference type="PANTHER" id="PTHR38050">
    <property type="match status" value="1"/>
</dbReference>
<name>A0A1Q9C8E4_SYMMI</name>
<feature type="compositionally biased region" description="Basic and acidic residues" evidence="8">
    <location>
        <begin position="953"/>
        <end position="963"/>
    </location>
</feature>
<sequence>MLLGLIGLLIMAGPLLAHAAFIWFALWSLFRNTVLKHLLLKADIWPEKMSRLQKCLLGLEIHKQKAAFDEDERGLWIDTSSLSKQERHYMFVAMCDTLHRYMNSSQRVHPGDVTAAIQEALIRCRRARRKRAVRLEQLDREFREQRQHGRRGCLSRLIRWQRVMNISLYGDRQTELQEQEPGCTKGMFRSGCPQRKAGPANPAGLWMQTRPVRELGLAWKTKTQSCTGKGAARCSWAMLLGQQLRLRKRSARRAADQEAQKKGAPKKYLMLETQKGDVSLLLRPDSAPRTVEHVCKLVNASLYDGCYFYRSDFVLQWGLWLPSETEVENPYPDIEENETQIGTFISNAPGTVAVAHGIGVNGNSDIFINLKDNSYLDTMSLGFCVFAELADAESRRVVNELAAAVLKDEKPVITRASIISQQRPAKRLPLAIVMEKSYSTFRGEWDGVETLLKWAVADTGRRVRGLPQKALHMEMEQTHEFLAEEFYDALLPVWQEITEGRGPQVPPQYEDHGLVRSMSQLVPQRRASCVEASEGSGNQDAEKEDPIRSVSGSLHGSSMRLEALLGRTQPLQTDRSESGGLERFLCRARSGCRVELPDLLRAHDELMAENLHLRRENEALRARPTSPQQVSPGTRSGYASPTKSHRTEVSPSARMPSRFASEANSEESDGAKVPVNVSVDDEEEAEIPEEGSQIRRSSWRDQAPASPSLLNAAAAAFVAATSVGRSPKAQTRPEDSRGKEPWVCAMPLASEAPPAVRKEEFKDVRPPSPQRLAVPSAKASAQVPSKALLRLPVPSAAERARSMCAEVRSRSPNSATSGSPWRKAMRPTKNAAWLKQAEKDLSNRSSVSGRMVPFEFMGAARPTNPAGWPQEVQPKNGLKRLCGLLSPDQTQPRSGVPSAKSELSWGTVLRTEVEKLKADKVFSDQSWVEGSREEEGWQSINGGAEPDQCPAAKDVKPLGEERASSGCSAGKGPKAWGGTEQEGFEGWVPLTIMDFTPVNRSFYVQLPKNVGTSWRPAPLLIALHSQGDQADSMAYSHDYGTFGKSLGFVTVFPQGLDDAVPGGGDLGTGWNVGTAGDDQTCVTDEVTADCYASCWEQSKCGSCNWSGCYDERLFIYSVIQLISSVLCIDESRVYVTGESNGGMLAHYLVQSLPGTFAAVVPWYGLPLLGYGLGAEFELVRDRTDCRQTAMLQLHGRQDEIMPVAGGVSGGFQPGWIYEPLNKVQQGWAAVHNCDTVASPTHTYWDGGEKNFACFDYKGCTSGKRIMRCFYDGGHGDRPGEGAADQITVWFLLQYRLDAGHAGVAYTRHLALANDDEVRQSTAFHTLVQRAERPPGSTPSTDSIVSYVSFRISFRTEEPGRLFYSTIPRGLDVSINEMLQPIFSHINREDHAERTALLHLTRAFLKRSGWEASDDCAGWLRLYISHFPCISCVAVICQSDALALANPAPELKFVRFFPAIRLELDFDNMWKTRFEPADQRGAERFLAEGGLPGRRQRIEQGFYEW</sequence>
<evidence type="ECO:0000259" key="9">
    <source>
        <dbReference type="PROSITE" id="PS50072"/>
    </source>
</evidence>
<proteinExistence type="predicted"/>
<keyword evidence="5" id="KW-0378">Hydrolase</keyword>
<dbReference type="GO" id="GO:0005576">
    <property type="term" value="C:extracellular region"/>
    <property type="evidence" value="ECO:0007669"/>
    <property type="project" value="UniProtKB-SubCell"/>
</dbReference>
<dbReference type="InterPro" id="IPR043595">
    <property type="entry name" value="FaeB/C/D"/>
</dbReference>
<dbReference type="EMBL" id="LSRX01001512">
    <property type="protein sequence ID" value="OLP79213.1"/>
    <property type="molecule type" value="Genomic_DNA"/>
</dbReference>
<evidence type="ECO:0000256" key="1">
    <source>
        <dbReference type="ARBA" id="ARBA00004613"/>
    </source>
</evidence>
<keyword evidence="10" id="KW-0413">Isomerase</keyword>
<comment type="caution">
    <text evidence="10">The sequence shown here is derived from an EMBL/GenBank/DDBJ whole genome shotgun (WGS) entry which is preliminary data.</text>
</comment>
<dbReference type="Gene3D" id="2.40.100.10">
    <property type="entry name" value="Cyclophilin-like"/>
    <property type="match status" value="1"/>
</dbReference>
<evidence type="ECO:0000256" key="5">
    <source>
        <dbReference type="ARBA" id="ARBA00022801"/>
    </source>
</evidence>
<gene>
    <name evidence="10" type="primary">ppiA</name>
    <name evidence="10" type="ORF">AK812_SmicGene40528</name>
</gene>
<dbReference type="InterPro" id="IPR029058">
    <property type="entry name" value="AB_hydrolase_fold"/>
</dbReference>